<sequence length="74" mass="7706">MVGKATKEATLSVLGMKCEHCAANLENALLKADGIEKAKVSFATKTAQVAYDESKIDLSGISNVVSDAGYQVGD</sequence>
<evidence type="ECO:0000259" key="3">
    <source>
        <dbReference type="PROSITE" id="PS50846"/>
    </source>
</evidence>
<dbReference type="CDD" id="cd00371">
    <property type="entry name" value="HMA"/>
    <property type="match status" value="1"/>
</dbReference>
<evidence type="ECO:0000313" key="4">
    <source>
        <dbReference type="EMBL" id="MCG4611688.1"/>
    </source>
</evidence>
<dbReference type="PROSITE" id="PS50846">
    <property type="entry name" value="HMA_2"/>
    <property type="match status" value="1"/>
</dbReference>
<gene>
    <name evidence="4" type="ORF">L0P57_12200</name>
</gene>
<dbReference type="PANTHER" id="PTHR46594">
    <property type="entry name" value="P-TYPE CATION-TRANSPORTING ATPASE"/>
    <property type="match status" value="1"/>
</dbReference>
<accession>A0ABS9MMF1</accession>
<evidence type="ECO:0000256" key="1">
    <source>
        <dbReference type="ARBA" id="ARBA00015313"/>
    </source>
</evidence>
<keyword evidence="2" id="KW-0479">Metal-binding</keyword>
<comment type="caution">
    <text evidence="4">The sequence shown here is derived from an EMBL/GenBank/DDBJ whole genome shotgun (WGS) entry which is preliminary data.</text>
</comment>
<dbReference type="PANTHER" id="PTHR46594:SF4">
    <property type="entry name" value="P-TYPE CATION-TRANSPORTING ATPASE"/>
    <property type="match status" value="1"/>
</dbReference>
<dbReference type="EMBL" id="JAKNHQ010000020">
    <property type="protein sequence ID" value="MCG4611688.1"/>
    <property type="molecule type" value="Genomic_DNA"/>
</dbReference>
<dbReference type="InterPro" id="IPR036163">
    <property type="entry name" value="HMA_dom_sf"/>
</dbReference>
<keyword evidence="5" id="KW-1185">Reference proteome</keyword>
<evidence type="ECO:0000256" key="2">
    <source>
        <dbReference type="ARBA" id="ARBA00022723"/>
    </source>
</evidence>
<dbReference type="InterPro" id="IPR001802">
    <property type="entry name" value="MerP/CopZ"/>
</dbReference>
<dbReference type="InterPro" id="IPR006121">
    <property type="entry name" value="HMA_dom"/>
</dbReference>
<evidence type="ECO:0000313" key="5">
    <source>
        <dbReference type="Proteomes" id="UP001298681"/>
    </source>
</evidence>
<dbReference type="Proteomes" id="UP001298681">
    <property type="component" value="Unassembled WGS sequence"/>
</dbReference>
<dbReference type="Pfam" id="PF00403">
    <property type="entry name" value="HMA"/>
    <property type="match status" value="1"/>
</dbReference>
<feature type="domain" description="HMA" evidence="3">
    <location>
        <begin position="7"/>
        <end position="73"/>
    </location>
</feature>
<dbReference type="PRINTS" id="PR00946">
    <property type="entry name" value="HGSCAVENGER"/>
</dbReference>
<dbReference type="Gene3D" id="3.30.70.100">
    <property type="match status" value="1"/>
</dbReference>
<dbReference type="InterPro" id="IPR017969">
    <property type="entry name" value="Heavy-metal-associated_CS"/>
</dbReference>
<reference evidence="4 5" key="1">
    <citation type="submission" date="2022-01" db="EMBL/GenBank/DDBJ databases">
        <title>Collection of gut derived symbiotic bacterial strains cultured from healthy donors.</title>
        <authorList>
            <person name="Lin H."/>
            <person name="Kohout C."/>
            <person name="Waligurski E."/>
            <person name="Pamer E.G."/>
        </authorList>
    </citation>
    <scope>NUCLEOTIDE SEQUENCE [LARGE SCALE GENOMIC DNA]</scope>
    <source>
        <strain evidence="4 5">DFI.7.58</strain>
    </source>
</reference>
<dbReference type="PROSITE" id="PS01047">
    <property type="entry name" value="HMA_1"/>
    <property type="match status" value="1"/>
</dbReference>
<protein>
    <recommendedName>
        <fullName evidence="1">Copper chaperone CopZ</fullName>
    </recommendedName>
</protein>
<dbReference type="SUPFAM" id="SSF55008">
    <property type="entry name" value="HMA, heavy metal-associated domain"/>
    <property type="match status" value="1"/>
</dbReference>
<name>A0ABS9MMF1_9FIRM</name>
<dbReference type="RefSeq" id="WP_087229734.1">
    <property type="nucleotide sequence ID" value="NZ_JAKNHQ010000020.1"/>
</dbReference>
<organism evidence="4 5">
    <name type="scientific">Anaeromassilibacillus senegalensis</name>
    <dbReference type="NCBI Taxonomy" id="1673717"/>
    <lineage>
        <taxon>Bacteria</taxon>
        <taxon>Bacillati</taxon>
        <taxon>Bacillota</taxon>
        <taxon>Clostridia</taxon>
        <taxon>Eubacteriales</taxon>
        <taxon>Acutalibacteraceae</taxon>
        <taxon>Anaeromassilibacillus</taxon>
    </lineage>
</organism>
<proteinExistence type="predicted"/>